<dbReference type="GO" id="GO:0003676">
    <property type="term" value="F:nucleic acid binding"/>
    <property type="evidence" value="ECO:0007669"/>
    <property type="project" value="InterPro"/>
</dbReference>
<dbReference type="RefSeq" id="WP_133797612.1">
    <property type="nucleotide sequence ID" value="NZ_SOCA01000020.1"/>
</dbReference>
<accession>A0A4R7RK02</accession>
<feature type="domain" description="Endonuclease NucS C-terminal" evidence="1">
    <location>
        <begin position="16"/>
        <end position="122"/>
    </location>
</feature>
<dbReference type="Pfam" id="PF01939">
    <property type="entry name" value="NucS_C"/>
    <property type="match status" value="1"/>
</dbReference>
<dbReference type="InterPro" id="IPR048301">
    <property type="entry name" value="NucS_C"/>
</dbReference>
<sequence>MPRTPADNDLHESRQERAIEDLLVDYPYLIASHLTRPKRQYYLNDTDRIDLFFKAGDEVWIAEIKAQTCTVACVRQLMRYVQHLLPAHPVVRGLLIGPGINSAASKLLQAGPYDLRFLKLDEDVPRKIVVCRDCRKAYAARLDVCPDCRTSQVIY</sequence>
<gene>
    <name evidence="2" type="ORF">EI77_04672</name>
</gene>
<evidence type="ECO:0000313" key="2">
    <source>
        <dbReference type="EMBL" id="TDU62507.1"/>
    </source>
</evidence>
<name>A0A4R7RK02_9BACT</name>
<comment type="caution">
    <text evidence="2">The sequence shown here is derived from an EMBL/GenBank/DDBJ whole genome shotgun (WGS) entry which is preliminary data.</text>
</comment>
<organism evidence="2 3">
    <name type="scientific">Prosthecobacter fusiformis</name>
    <dbReference type="NCBI Taxonomy" id="48464"/>
    <lineage>
        <taxon>Bacteria</taxon>
        <taxon>Pseudomonadati</taxon>
        <taxon>Verrucomicrobiota</taxon>
        <taxon>Verrucomicrobiia</taxon>
        <taxon>Verrucomicrobiales</taxon>
        <taxon>Verrucomicrobiaceae</taxon>
        <taxon>Prosthecobacter</taxon>
    </lineage>
</organism>
<keyword evidence="3" id="KW-1185">Reference proteome</keyword>
<evidence type="ECO:0000259" key="1">
    <source>
        <dbReference type="Pfam" id="PF01939"/>
    </source>
</evidence>
<dbReference type="AlphaFoldDB" id="A0A4R7RK02"/>
<dbReference type="Proteomes" id="UP000295662">
    <property type="component" value="Unassembled WGS sequence"/>
</dbReference>
<dbReference type="InterPro" id="IPR011856">
    <property type="entry name" value="tRNA_endonuc-like_dom_sf"/>
</dbReference>
<dbReference type="OrthoDB" id="194139at2"/>
<dbReference type="Gene3D" id="3.40.1350.10">
    <property type="match status" value="1"/>
</dbReference>
<dbReference type="EMBL" id="SOCA01000020">
    <property type="protein sequence ID" value="TDU62507.1"/>
    <property type="molecule type" value="Genomic_DNA"/>
</dbReference>
<evidence type="ECO:0000313" key="3">
    <source>
        <dbReference type="Proteomes" id="UP000295662"/>
    </source>
</evidence>
<dbReference type="GO" id="GO:0004519">
    <property type="term" value="F:endonuclease activity"/>
    <property type="evidence" value="ECO:0007669"/>
    <property type="project" value="InterPro"/>
</dbReference>
<reference evidence="2 3" key="1">
    <citation type="submission" date="2019-03" db="EMBL/GenBank/DDBJ databases">
        <title>Genomic Encyclopedia of Archaeal and Bacterial Type Strains, Phase II (KMG-II): from individual species to whole genera.</title>
        <authorList>
            <person name="Goeker M."/>
        </authorList>
    </citation>
    <scope>NUCLEOTIDE SEQUENCE [LARGE SCALE GENOMIC DNA]</scope>
    <source>
        <strain evidence="2 3">ATCC 25309</strain>
    </source>
</reference>
<proteinExistence type="predicted"/>
<protein>
    <submittedName>
        <fullName evidence="2">Uncharacterized protein DUF91</fullName>
    </submittedName>
</protein>